<dbReference type="SMART" id="SM00421">
    <property type="entry name" value="HTH_LUXR"/>
    <property type="match status" value="1"/>
</dbReference>
<dbReference type="InterPro" id="IPR027417">
    <property type="entry name" value="P-loop_NTPase"/>
</dbReference>
<dbReference type="Proteomes" id="UP000198507">
    <property type="component" value="Unassembled WGS sequence"/>
</dbReference>
<dbReference type="InterPro" id="IPR039420">
    <property type="entry name" value="WalR-like"/>
</dbReference>
<dbReference type="InterPro" id="IPR011990">
    <property type="entry name" value="TPR-like_helical_dom_sf"/>
</dbReference>
<organism evidence="5 6">
    <name type="scientific">Geodermatophilus poikilotrophus</name>
    <dbReference type="NCBI Taxonomy" id="1333667"/>
    <lineage>
        <taxon>Bacteria</taxon>
        <taxon>Bacillati</taxon>
        <taxon>Actinomycetota</taxon>
        <taxon>Actinomycetes</taxon>
        <taxon>Geodermatophilales</taxon>
        <taxon>Geodermatophilaceae</taxon>
        <taxon>Geodermatophilus</taxon>
    </lineage>
</organism>
<keyword evidence="2" id="KW-0238">DNA-binding</keyword>
<dbReference type="PANTHER" id="PTHR43214">
    <property type="entry name" value="TWO-COMPONENT RESPONSE REGULATOR"/>
    <property type="match status" value="1"/>
</dbReference>
<evidence type="ECO:0000256" key="1">
    <source>
        <dbReference type="ARBA" id="ARBA00023015"/>
    </source>
</evidence>
<accession>A0A1I0D8G9</accession>
<dbReference type="InterPro" id="IPR059106">
    <property type="entry name" value="WHD_MalT"/>
</dbReference>
<dbReference type="SUPFAM" id="SSF48452">
    <property type="entry name" value="TPR-like"/>
    <property type="match status" value="1"/>
</dbReference>
<dbReference type="InterPro" id="IPR036388">
    <property type="entry name" value="WH-like_DNA-bd_sf"/>
</dbReference>
<dbReference type="EMBL" id="FOIE01000003">
    <property type="protein sequence ID" value="SET27830.1"/>
    <property type="molecule type" value="Genomic_DNA"/>
</dbReference>
<gene>
    <name evidence="5" type="ORF">SAMN04488546_1955</name>
</gene>
<dbReference type="AlphaFoldDB" id="A0A1I0D8G9"/>
<dbReference type="Pfam" id="PF17874">
    <property type="entry name" value="TPR_MalT"/>
    <property type="match status" value="1"/>
</dbReference>
<evidence type="ECO:0000313" key="5">
    <source>
        <dbReference type="EMBL" id="SET27830.1"/>
    </source>
</evidence>
<dbReference type="Pfam" id="PF00196">
    <property type="entry name" value="GerE"/>
    <property type="match status" value="1"/>
</dbReference>
<evidence type="ECO:0000256" key="3">
    <source>
        <dbReference type="ARBA" id="ARBA00023163"/>
    </source>
</evidence>
<dbReference type="PROSITE" id="PS50043">
    <property type="entry name" value="HTH_LUXR_2"/>
    <property type="match status" value="1"/>
</dbReference>
<dbReference type="SUPFAM" id="SSF46894">
    <property type="entry name" value="C-terminal effector domain of the bipartite response regulators"/>
    <property type="match status" value="1"/>
</dbReference>
<dbReference type="Gene3D" id="1.10.10.10">
    <property type="entry name" value="Winged helix-like DNA-binding domain superfamily/Winged helix DNA-binding domain"/>
    <property type="match status" value="1"/>
</dbReference>
<dbReference type="PANTHER" id="PTHR43214:SF24">
    <property type="entry name" value="TRANSCRIPTIONAL REGULATORY PROTEIN NARL-RELATED"/>
    <property type="match status" value="1"/>
</dbReference>
<reference evidence="6" key="1">
    <citation type="submission" date="2016-10" db="EMBL/GenBank/DDBJ databases">
        <authorList>
            <person name="Varghese N."/>
            <person name="Submissions S."/>
        </authorList>
    </citation>
    <scope>NUCLEOTIDE SEQUENCE [LARGE SCALE GENOMIC DNA]</scope>
    <source>
        <strain evidence="6">DSM 44209</strain>
    </source>
</reference>
<name>A0A1I0D8G9_9ACTN</name>
<dbReference type="GO" id="GO:0003677">
    <property type="term" value="F:DNA binding"/>
    <property type="evidence" value="ECO:0007669"/>
    <property type="project" value="UniProtKB-KW"/>
</dbReference>
<evidence type="ECO:0000256" key="2">
    <source>
        <dbReference type="ARBA" id="ARBA00023125"/>
    </source>
</evidence>
<dbReference type="PRINTS" id="PR00038">
    <property type="entry name" value="HTHLUXR"/>
</dbReference>
<dbReference type="InterPro" id="IPR016032">
    <property type="entry name" value="Sig_transdc_resp-reg_C-effctor"/>
</dbReference>
<dbReference type="GO" id="GO:0006355">
    <property type="term" value="P:regulation of DNA-templated transcription"/>
    <property type="evidence" value="ECO:0007669"/>
    <property type="project" value="InterPro"/>
</dbReference>
<sequence length="941" mass="101416">MWPVTRVVDAGARPLQGEAVAVGPLLTTKLHAPRRRRGLVARPRLIERLSRGNEAALTLVSAPAGFGKTTVLSDWLSAAPAADRCVAWLSLDARDDDPALFWAYLVAAVQTALPGAGAGALALLSTPQTSAEAVVTSLVNDLDAVPGDLVLVLDDYHLIESAEVHEGMAYLLEHLPPHAHLVIAGRADPPLPLARLRVRGELVELRAADLRFTPEEAAEYLTEAMGLALSAGEVAALDTRTEGWIAALQLAALSMQGRTDVTAFLTDFAGDDRYIVDYLVEEVLQRQPERVRSFLLQTSILSRLSGPLCDAVTGRHDGRQTLEALDRANLFLIPLDDRRRWYRYHHLFADVLQAHLLDEQPDAVAGLHRRAADWHETTGERAEAVHHALAGGDPARAAELIELLLPTLQQGRQEATVRRWLAALPTEVLRVRPVLSIGYAAALMVSGLTDGVEEHLRDAERWVTRTPGDGQDPRAPSAEVVVVDEEAFRRVPSAICLYRAGQALLSGDPAGTIRHARAALDRAGADDDHLSRGPAAGLLGVAYWTTGDLDAGHRWYTEAAAHLERAGHLSDVAGCAVALADIRLAQGRLGEAMRTLERALRLVTPEAGPPLRGAADVHVGIAGVLIERGELDAARRHLATSRDLGEHAGLPQTPYRWRVAMARIAEAEGDREGALALLGDAERRYAADYFPEVRPVAALRARLLARCGRWADALAWAGERAVGVDDEPDYLREFEHLILARALVARFTADGGEDSITGAVRLLTRLRQAAEVGGRTGTLIEVLVVQALAEQARGQVAAARATLRRALAAAEPQGHVRVFLDEGPPLVALLRAAPTQVGADGYARRLLAAHAPDQDGGRRPGTSVDPLSGRELDVLRLLGTDLDGPDIARELFLSVNTVRTHTKNIYAKLGVTNRRAAVRRGEELDLLARAGHRSGRGGDGR</sequence>
<evidence type="ECO:0000259" key="4">
    <source>
        <dbReference type="PROSITE" id="PS50043"/>
    </source>
</evidence>
<dbReference type="InterPro" id="IPR041617">
    <property type="entry name" value="TPR_MalT"/>
</dbReference>
<proteinExistence type="predicted"/>
<dbReference type="Pfam" id="PF25873">
    <property type="entry name" value="WHD_MalT"/>
    <property type="match status" value="1"/>
</dbReference>
<dbReference type="Gene3D" id="1.25.40.10">
    <property type="entry name" value="Tetratricopeptide repeat domain"/>
    <property type="match status" value="1"/>
</dbReference>
<feature type="domain" description="HTH luxR-type" evidence="4">
    <location>
        <begin position="860"/>
        <end position="925"/>
    </location>
</feature>
<dbReference type="SUPFAM" id="SSF52540">
    <property type="entry name" value="P-loop containing nucleoside triphosphate hydrolases"/>
    <property type="match status" value="1"/>
</dbReference>
<keyword evidence="3" id="KW-0804">Transcription</keyword>
<keyword evidence="6" id="KW-1185">Reference proteome</keyword>
<keyword evidence="1" id="KW-0805">Transcription regulation</keyword>
<dbReference type="CDD" id="cd06170">
    <property type="entry name" value="LuxR_C_like"/>
    <property type="match status" value="1"/>
</dbReference>
<evidence type="ECO:0000313" key="6">
    <source>
        <dbReference type="Proteomes" id="UP000198507"/>
    </source>
</evidence>
<dbReference type="InterPro" id="IPR000792">
    <property type="entry name" value="Tscrpt_reg_LuxR_C"/>
</dbReference>
<protein>
    <submittedName>
        <fullName evidence="5">LuxR family transcriptional regulator, maltose regulon positive regulatory protein</fullName>
    </submittedName>
</protein>